<dbReference type="InterPro" id="IPR013783">
    <property type="entry name" value="Ig-like_fold"/>
</dbReference>
<dbReference type="FunFam" id="2.60.40.10:FF:000495">
    <property type="entry name" value="Periplasmic beta-glucosidase"/>
    <property type="match status" value="1"/>
</dbReference>
<comment type="caution">
    <text evidence="4">The sequence shown here is derived from an EMBL/GenBank/DDBJ whole genome shotgun (WGS) entry which is preliminary data.</text>
</comment>
<dbReference type="InterPro" id="IPR002772">
    <property type="entry name" value="Glyco_hydro_3_C"/>
</dbReference>
<dbReference type="AlphaFoldDB" id="A0A852VE06"/>
<dbReference type="PANTHER" id="PTHR42715:SF10">
    <property type="entry name" value="BETA-GLUCOSIDASE"/>
    <property type="match status" value="1"/>
</dbReference>
<dbReference type="InterPro" id="IPR037524">
    <property type="entry name" value="PA14/GLEYA"/>
</dbReference>
<dbReference type="PROSITE" id="PS51820">
    <property type="entry name" value="PA14"/>
    <property type="match status" value="1"/>
</dbReference>
<dbReference type="Proteomes" id="UP000564385">
    <property type="component" value="Unassembled WGS sequence"/>
</dbReference>
<evidence type="ECO:0000259" key="3">
    <source>
        <dbReference type="PROSITE" id="PS51820"/>
    </source>
</evidence>
<dbReference type="SUPFAM" id="SSF51445">
    <property type="entry name" value="(Trans)glycosidases"/>
    <property type="match status" value="1"/>
</dbReference>
<dbReference type="Gene3D" id="3.20.20.300">
    <property type="entry name" value="Glycoside hydrolase, family 3, N-terminal domain"/>
    <property type="match status" value="1"/>
</dbReference>
<dbReference type="InterPro" id="IPR026891">
    <property type="entry name" value="Fn3-like"/>
</dbReference>
<dbReference type="Pfam" id="PF14310">
    <property type="entry name" value="Fn3-like"/>
    <property type="match status" value="1"/>
</dbReference>
<comment type="similarity">
    <text evidence="1">Belongs to the glycosyl hydrolase 3 family.</text>
</comment>
<dbReference type="Gene3D" id="3.40.50.1700">
    <property type="entry name" value="Glycoside hydrolase family 3 C-terminal domain"/>
    <property type="match status" value="2"/>
</dbReference>
<keyword evidence="2" id="KW-0378">Hydrolase</keyword>
<name>A0A852VE06_9BACT</name>
<protein>
    <recommendedName>
        <fullName evidence="3">PA14 domain-containing protein</fullName>
    </recommendedName>
</protein>
<accession>A0A852VE06</accession>
<dbReference type="EMBL" id="JACCCU010000002">
    <property type="protein sequence ID" value="NYF91103.1"/>
    <property type="molecule type" value="Genomic_DNA"/>
</dbReference>
<dbReference type="GO" id="GO:0008422">
    <property type="term" value="F:beta-glucosidase activity"/>
    <property type="evidence" value="ECO:0007669"/>
    <property type="project" value="UniProtKB-ARBA"/>
</dbReference>
<dbReference type="SUPFAM" id="SSF52279">
    <property type="entry name" value="Beta-D-glucan exohydrolase, C-terminal domain"/>
    <property type="match status" value="1"/>
</dbReference>
<evidence type="ECO:0000256" key="2">
    <source>
        <dbReference type="ARBA" id="ARBA00022801"/>
    </source>
</evidence>
<gene>
    <name evidence="4" type="ORF">HDF08_003205</name>
</gene>
<sequence>MSDWDATYDAIGAANGGLDIEEPSGKFMNNANLGPAIQAGKVTEATIDEKVRHILGTAASYGWLNRDQRDTSISFVDAKNKEAALDSAREGAVLLKNTGNLLPLDRSAVKTILIVGPDSYPGVPVGGGSAGVVPFHMVSALEGISNEVGATTTVLYDRGVPTLEHLASATEFTTEAKGGKAGLTLESFKNLDLSGAPATKTVARHAVLEGLTIKDVIANVDAVIEMLFNSPPSEVSHRLTGFYHAATPTKYIFALEDSGEGSGNRVYVDDKLVIDNWKIVRAFQPHVTLELAEGAHKIVVEEWQKSPIGGHVELGIVPEDKVVNPQAVQLAAKADVVLVEAGFEQESEGEAGDRTFALPYGQSELIREITAANPKVIVAITSGGNVDSAKWIDRVPAVLETWYAGQQAGQALAEILFGDVNPSGHLPATFERNAEDNPTFANYYPEGDSKRVDYKEGIFVGYRGYEKNKVKPLFPFGYGLSYTTFKFTNLKFDQNGSGDEARGTASFDVTNTGSRKGAEVAQLYVTEDHPKVPRPEHELKGFQRIELSPGETKHVEIPLEARSFSYYDVAAKRWAIGSNRFTISVGDSVESLPLKTGVPLKSSGN</sequence>
<proteinExistence type="inferred from homology"/>
<dbReference type="Gene3D" id="2.60.40.10">
    <property type="entry name" value="Immunoglobulins"/>
    <property type="match status" value="1"/>
</dbReference>
<dbReference type="InterPro" id="IPR036962">
    <property type="entry name" value="Glyco_hydro_3_N_sf"/>
</dbReference>
<dbReference type="InterPro" id="IPR036881">
    <property type="entry name" value="Glyco_hydro_3_C_sf"/>
</dbReference>
<dbReference type="InterPro" id="IPR050288">
    <property type="entry name" value="Cellulose_deg_GH3"/>
</dbReference>
<evidence type="ECO:0000313" key="4">
    <source>
        <dbReference type="EMBL" id="NYF91103.1"/>
    </source>
</evidence>
<dbReference type="PANTHER" id="PTHR42715">
    <property type="entry name" value="BETA-GLUCOSIDASE"/>
    <property type="match status" value="1"/>
</dbReference>
<organism evidence="4 5">
    <name type="scientific">Tunturiibacter lichenicola</name>
    <dbReference type="NCBI Taxonomy" id="2051959"/>
    <lineage>
        <taxon>Bacteria</taxon>
        <taxon>Pseudomonadati</taxon>
        <taxon>Acidobacteriota</taxon>
        <taxon>Terriglobia</taxon>
        <taxon>Terriglobales</taxon>
        <taxon>Acidobacteriaceae</taxon>
        <taxon>Tunturiibacter</taxon>
    </lineage>
</organism>
<dbReference type="GO" id="GO:0005975">
    <property type="term" value="P:carbohydrate metabolic process"/>
    <property type="evidence" value="ECO:0007669"/>
    <property type="project" value="InterPro"/>
</dbReference>
<reference evidence="4 5" key="1">
    <citation type="submission" date="2020-07" db="EMBL/GenBank/DDBJ databases">
        <title>Genomic Encyclopedia of Type Strains, Phase IV (KMG-V): Genome sequencing to study the core and pangenomes of soil and plant-associated prokaryotes.</title>
        <authorList>
            <person name="Whitman W."/>
        </authorList>
    </citation>
    <scope>NUCLEOTIDE SEQUENCE [LARGE SCALE GENOMIC DNA]</scope>
    <source>
        <strain evidence="4 5">M8UP22</strain>
    </source>
</reference>
<dbReference type="SMART" id="SM01217">
    <property type="entry name" value="Fn3_like"/>
    <property type="match status" value="1"/>
</dbReference>
<evidence type="ECO:0000313" key="5">
    <source>
        <dbReference type="Proteomes" id="UP000564385"/>
    </source>
</evidence>
<dbReference type="Pfam" id="PF01915">
    <property type="entry name" value="Glyco_hydro_3_C"/>
    <property type="match status" value="1"/>
</dbReference>
<evidence type="ECO:0000256" key="1">
    <source>
        <dbReference type="ARBA" id="ARBA00005336"/>
    </source>
</evidence>
<dbReference type="InterPro" id="IPR017853">
    <property type="entry name" value="GH"/>
</dbReference>
<feature type="domain" description="PA14" evidence="3">
    <location>
        <begin position="178"/>
        <end position="332"/>
    </location>
</feature>